<evidence type="ECO:0008006" key="2">
    <source>
        <dbReference type="Google" id="ProtNLM"/>
    </source>
</evidence>
<dbReference type="InterPro" id="IPR044149">
    <property type="entry name" value="Nitrilases_CHs"/>
</dbReference>
<dbReference type="SUPFAM" id="SSF56317">
    <property type="entry name" value="Carbon-nitrogen hydrolase"/>
    <property type="match status" value="1"/>
</dbReference>
<dbReference type="Gene3D" id="3.60.110.10">
    <property type="entry name" value="Carbon-nitrogen hydrolase"/>
    <property type="match status" value="1"/>
</dbReference>
<evidence type="ECO:0000313" key="1">
    <source>
        <dbReference type="EMBL" id="VFU26614.1"/>
    </source>
</evidence>
<dbReference type="GO" id="GO:0000257">
    <property type="term" value="F:nitrilase activity"/>
    <property type="evidence" value="ECO:0007669"/>
    <property type="project" value="TreeGrafter"/>
</dbReference>
<gene>
    <name evidence="1" type="ORF">SVIM_LOCUS72594</name>
</gene>
<dbReference type="PANTHER" id="PTHR46044">
    <property type="entry name" value="NITRILASE"/>
    <property type="match status" value="1"/>
</dbReference>
<protein>
    <recommendedName>
        <fullName evidence="2">CN hydrolase domain-containing protein</fullName>
    </recommendedName>
</protein>
<organism evidence="1">
    <name type="scientific">Salix viminalis</name>
    <name type="common">Common osier</name>
    <name type="synonym">Basket willow</name>
    <dbReference type="NCBI Taxonomy" id="40686"/>
    <lineage>
        <taxon>Eukaryota</taxon>
        <taxon>Viridiplantae</taxon>
        <taxon>Streptophyta</taxon>
        <taxon>Embryophyta</taxon>
        <taxon>Tracheophyta</taxon>
        <taxon>Spermatophyta</taxon>
        <taxon>Magnoliopsida</taxon>
        <taxon>eudicotyledons</taxon>
        <taxon>Gunneridae</taxon>
        <taxon>Pentapetalae</taxon>
        <taxon>rosids</taxon>
        <taxon>fabids</taxon>
        <taxon>Malpighiales</taxon>
        <taxon>Salicaceae</taxon>
        <taxon>Saliceae</taxon>
        <taxon>Salix</taxon>
    </lineage>
</organism>
<accession>A0A6N2KEM4</accession>
<dbReference type="GO" id="GO:0051410">
    <property type="term" value="P:detoxification of nitrogen compound"/>
    <property type="evidence" value="ECO:0007669"/>
    <property type="project" value="TreeGrafter"/>
</dbReference>
<dbReference type="AlphaFoldDB" id="A0A6N2KEM4"/>
<dbReference type="GO" id="GO:0018822">
    <property type="term" value="F:nitrile hydratase activity"/>
    <property type="evidence" value="ECO:0007669"/>
    <property type="project" value="TreeGrafter"/>
</dbReference>
<dbReference type="PANTHER" id="PTHR46044:SF8">
    <property type="entry name" value="BIFUNCTIONAL NITRILASE_NITRILE HYDRATASE NIT4B"/>
    <property type="match status" value="1"/>
</dbReference>
<dbReference type="EMBL" id="CAADRP010000324">
    <property type="protein sequence ID" value="VFU26614.1"/>
    <property type="molecule type" value="Genomic_DNA"/>
</dbReference>
<sequence>MHPWMTSHVAGGSVIISPSGTILAGPDYQGECFISADLDLGHIVLAKTQFGGIESVVDKEPCRCGCKWHQNPICLQQK</sequence>
<reference evidence="1" key="1">
    <citation type="submission" date="2019-03" db="EMBL/GenBank/DDBJ databases">
        <authorList>
            <person name="Mank J."/>
            <person name="Almeida P."/>
        </authorList>
    </citation>
    <scope>NUCLEOTIDE SEQUENCE</scope>
    <source>
        <strain evidence="1">78183</strain>
    </source>
</reference>
<dbReference type="InterPro" id="IPR036526">
    <property type="entry name" value="C-N_Hydrolase_sf"/>
</dbReference>
<proteinExistence type="predicted"/>
<name>A0A6N2KEM4_SALVM</name>